<dbReference type="FunFam" id="1.10.10.10:FF:000153">
    <property type="entry name" value="LuxR family transcriptional regulator"/>
    <property type="match status" value="1"/>
</dbReference>
<dbReference type="Pfam" id="PF00196">
    <property type="entry name" value="GerE"/>
    <property type="match status" value="1"/>
</dbReference>
<reference evidence="5 6" key="1">
    <citation type="journal article" date="2018" name="Front. Microbiol.">
        <title>An Investigation of an Acute Gastroenteritis Outbreak: Cronobacter sakazakii, a Potential Cause of Food-Borne Illness.</title>
        <authorList>
            <person name="Yong W."/>
            <person name="Guo B."/>
            <person name="Shi X."/>
            <person name="Cheng T."/>
            <person name="Chen M."/>
            <person name="Jiang X."/>
            <person name="Ye Y."/>
            <person name="Wang J."/>
            <person name="Xie G."/>
            <person name="Ding J."/>
        </authorList>
    </citation>
    <scope>NUCLEOTIDE SEQUENCE [LARGE SCALE GENOMIC DNA]</scope>
    <source>
        <strain evidence="5 6">S1</strain>
    </source>
</reference>
<keyword evidence="3" id="KW-0804">Transcription</keyword>
<evidence type="ECO:0000313" key="5">
    <source>
        <dbReference type="EMBL" id="ROW64142.1"/>
    </source>
</evidence>
<dbReference type="InterPro" id="IPR049151">
    <property type="entry name" value="CsgD-like_REC"/>
</dbReference>
<name>A0A423Y324_9ENTR</name>
<dbReference type="InterPro" id="IPR036388">
    <property type="entry name" value="WH-like_DNA-bd_sf"/>
</dbReference>
<dbReference type="NCBIfam" id="NF007505">
    <property type="entry name" value="PRK10100.1"/>
    <property type="match status" value="1"/>
</dbReference>
<dbReference type="InterPro" id="IPR016032">
    <property type="entry name" value="Sig_transdc_resp-reg_C-effctor"/>
</dbReference>
<keyword evidence="1" id="KW-0805">Transcription regulation</keyword>
<dbReference type="Pfam" id="PF21155">
    <property type="entry name" value="VpsT-like_REC"/>
    <property type="match status" value="1"/>
</dbReference>
<comment type="caution">
    <text evidence="5">The sequence shown here is derived from an EMBL/GenBank/DDBJ whole genome shotgun (WGS) entry which is preliminary data.</text>
</comment>
<protein>
    <submittedName>
        <fullName evidence="5">Transcriptional regulator CsgD</fullName>
    </submittedName>
</protein>
<dbReference type="PANTHER" id="PTHR44688">
    <property type="entry name" value="DNA-BINDING TRANSCRIPTIONAL ACTIVATOR DEVR_DOSR"/>
    <property type="match status" value="1"/>
</dbReference>
<dbReference type="SMART" id="SM00421">
    <property type="entry name" value="HTH_LUXR"/>
    <property type="match status" value="1"/>
</dbReference>
<evidence type="ECO:0000256" key="2">
    <source>
        <dbReference type="ARBA" id="ARBA00023125"/>
    </source>
</evidence>
<dbReference type="RefSeq" id="WP_123947902.1">
    <property type="nucleotide sequence ID" value="NZ_PQJL01000002.1"/>
</dbReference>
<dbReference type="PROSITE" id="PS50043">
    <property type="entry name" value="HTH_LUXR_2"/>
    <property type="match status" value="1"/>
</dbReference>
<accession>A0A423Y324</accession>
<dbReference type="InterPro" id="IPR000792">
    <property type="entry name" value="Tscrpt_reg_LuxR_C"/>
</dbReference>
<evidence type="ECO:0000256" key="3">
    <source>
        <dbReference type="ARBA" id="ARBA00023163"/>
    </source>
</evidence>
<dbReference type="SUPFAM" id="SSF46894">
    <property type="entry name" value="C-terminal effector domain of the bipartite response regulators"/>
    <property type="match status" value="1"/>
</dbReference>
<organism evidence="5 6">
    <name type="scientific">Cronobacter malonaticus</name>
    <dbReference type="NCBI Taxonomy" id="413503"/>
    <lineage>
        <taxon>Bacteria</taxon>
        <taxon>Pseudomonadati</taxon>
        <taxon>Pseudomonadota</taxon>
        <taxon>Gammaproteobacteria</taxon>
        <taxon>Enterobacterales</taxon>
        <taxon>Enterobacteriaceae</taxon>
        <taxon>Cronobacter</taxon>
    </lineage>
</organism>
<evidence type="ECO:0000259" key="4">
    <source>
        <dbReference type="PROSITE" id="PS50043"/>
    </source>
</evidence>
<evidence type="ECO:0000256" key="1">
    <source>
        <dbReference type="ARBA" id="ARBA00023015"/>
    </source>
</evidence>
<dbReference type="Proteomes" id="UP000285793">
    <property type="component" value="Unassembled WGS sequence"/>
</dbReference>
<dbReference type="PANTHER" id="PTHR44688:SF16">
    <property type="entry name" value="DNA-BINDING TRANSCRIPTIONAL ACTIVATOR DEVR_DOSR"/>
    <property type="match status" value="1"/>
</dbReference>
<evidence type="ECO:0000313" key="6">
    <source>
        <dbReference type="Proteomes" id="UP000285793"/>
    </source>
</evidence>
<dbReference type="Gene3D" id="1.10.10.10">
    <property type="entry name" value="Winged helix-like DNA-binding domain superfamily/Winged helix DNA-binding domain"/>
    <property type="match status" value="1"/>
</dbReference>
<keyword evidence="2" id="KW-0238">DNA-binding</keyword>
<gene>
    <name evidence="5" type="ORF">C3E80_03535</name>
</gene>
<dbReference type="CDD" id="cd06170">
    <property type="entry name" value="LuxR_C_like"/>
    <property type="match status" value="1"/>
</dbReference>
<dbReference type="AlphaFoldDB" id="A0A423Y324"/>
<dbReference type="GO" id="GO:0006355">
    <property type="term" value="P:regulation of DNA-templated transcription"/>
    <property type="evidence" value="ECO:0007669"/>
    <property type="project" value="InterPro"/>
</dbReference>
<dbReference type="GO" id="GO:0003677">
    <property type="term" value="F:DNA binding"/>
    <property type="evidence" value="ECO:0007669"/>
    <property type="project" value="UniProtKB-KW"/>
</dbReference>
<sequence length="216" mass="24968">MINEFHSLHGQSLLLITKPSLQASALLQNFKSALSLEGKIHNIQRSLEEITTGTLILLDMAEADKKSMAYWKDNLGRRPQTAKVILLNVQDEYPFQEIEKWPHISGVFYATDDEKRVIEGMRCILRGECFFNQRLASYLITRSGFYHFLNCDAVLLTHREKEILNKLRFGASNMEIARSLFISENTVKTHLYNLFKKLAIKNRTQAVTWANHHMRG</sequence>
<dbReference type="Gene3D" id="3.40.50.2300">
    <property type="match status" value="1"/>
</dbReference>
<feature type="domain" description="HTH luxR-type" evidence="4">
    <location>
        <begin position="149"/>
        <end position="214"/>
    </location>
</feature>
<proteinExistence type="predicted"/>
<dbReference type="PRINTS" id="PR00038">
    <property type="entry name" value="HTHLUXR"/>
</dbReference>
<dbReference type="PROSITE" id="PS00622">
    <property type="entry name" value="HTH_LUXR_1"/>
    <property type="match status" value="1"/>
</dbReference>
<dbReference type="EMBL" id="PQJL01000002">
    <property type="protein sequence ID" value="ROW64142.1"/>
    <property type="molecule type" value="Genomic_DNA"/>
</dbReference>